<evidence type="ECO:0000256" key="1">
    <source>
        <dbReference type="ARBA" id="ARBA00004651"/>
    </source>
</evidence>
<keyword evidence="4" id="KW-1003">Cell membrane</keyword>
<dbReference type="Proteomes" id="UP000830158">
    <property type="component" value="Chromosome"/>
</dbReference>
<reference evidence="10" key="1">
    <citation type="submission" date="2022-01" db="EMBL/GenBank/DDBJ databases">
        <title>PSI-footprinting approach for the identification of protein synthesis inhibitor producers.</title>
        <authorList>
            <person name="Handel F."/>
            <person name="Kulik A."/>
            <person name="Wex K.W."/>
            <person name="Berscheid A."/>
            <person name="Saur J.S."/>
            <person name="Winkler A."/>
            <person name="Wibberg D."/>
            <person name="Kalinowski J."/>
            <person name="Broetz-Oesterhelt H."/>
            <person name="Mast Y."/>
        </authorList>
    </citation>
    <scope>NUCLEOTIDE SEQUENCE</scope>
    <source>
        <strain evidence="10">KNN 49.3e</strain>
    </source>
</reference>
<accession>A0ABY4NRT2</accession>
<keyword evidence="5 8" id="KW-0812">Transmembrane</keyword>
<dbReference type="InterPro" id="IPR035906">
    <property type="entry name" value="MetI-like_sf"/>
</dbReference>
<evidence type="ECO:0000256" key="8">
    <source>
        <dbReference type="RuleBase" id="RU363032"/>
    </source>
</evidence>
<evidence type="ECO:0000256" key="6">
    <source>
        <dbReference type="ARBA" id="ARBA00022989"/>
    </source>
</evidence>
<dbReference type="Gene3D" id="1.10.3720.10">
    <property type="entry name" value="MetI-like"/>
    <property type="match status" value="1"/>
</dbReference>
<keyword evidence="7 8" id="KW-0472">Membrane</keyword>
<evidence type="ECO:0000256" key="5">
    <source>
        <dbReference type="ARBA" id="ARBA00022692"/>
    </source>
</evidence>
<dbReference type="RefSeq" id="WP_116111476.1">
    <property type="nucleotide sequence ID" value="NZ_CP091196.1"/>
</dbReference>
<dbReference type="InterPro" id="IPR051789">
    <property type="entry name" value="Bact_Polyamine_Transport"/>
</dbReference>
<dbReference type="SUPFAM" id="SSF161098">
    <property type="entry name" value="MetI-like"/>
    <property type="match status" value="1"/>
</dbReference>
<proteinExistence type="inferred from homology"/>
<dbReference type="PROSITE" id="PS50928">
    <property type="entry name" value="ABC_TM1"/>
    <property type="match status" value="1"/>
</dbReference>
<dbReference type="EMBL" id="CP091196">
    <property type="protein sequence ID" value="UQS22769.1"/>
    <property type="molecule type" value="Genomic_DNA"/>
</dbReference>
<feature type="transmembrane region" description="Helical" evidence="8">
    <location>
        <begin position="236"/>
        <end position="255"/>
    </location>
</feature>
<protein>
    <submittedName>
        <fullName evidence="10">ABC transporter permease</fullName>
    </submittedName>
</protein>
<comment type="subcellular location">
    <subcellularLocation>
        <location evidence="1 8">Cell membrane</location>
        <topology evidence="1 8">Multi-pass membrane protein</topology>
    </subcellularLocation>
</comment>
<sequence length="268" mass="28502">MMLSKKTKYVLLAALVLGLAVIYVPLLVVLLNSVNSDTTFGWPPSGFTLEWWGRAAQNEGVLRALLTSLQAGLAATAIALVLGMMAAFALQRYRFFGKDTVSLLIILPIALPGIVTGIALNNAFRTILGIDLGLFTAIVAHATFCIVVVFNNVVARLRRMGGNLEEASMDLGADGVTTFRLVTFPMLRSALLAGGLLAFALSFDEIIVTTFTLGAGLQTLPIWILDNLFRPNQAPVVNVVAAVLIVVSTVPVYLAQRLSGDTASGGRL</sequence>
<evidence type="ECO:0000313" key="11">
    <source>
        <dbReference type="Proteomes" id="UP000830158"/>
    </source>
</evidence>
<dbReference type="CDD" id="cd06261">
    <property type="entry name" value="TM_PBP2"/>
    <property type="match status" value="1"/>
</dbReference>
<organism evidence="10 11">
    <name type="scientific">Amycolatopsis thermalba</name>
    <dbReference type="NCBI Taxonomy" id="944492"/>
    <lineage>
        <taxon>Bacteria</taxon>
        <taxon>Bacillati</taxon>
        <taxon>Actinomycetota</taxon>
        <taxon>Actinomycetes</taxon>
        <taxon>Pseudonocardiales</taxon>
        <taxon>Pseudonocardiaceae</taxon>
        <taxon>Amycolatopsis</taxon>
    </lineage>
</organism>
<dbReference type="PANTHER" id="PTHR43848">
    <property type="entry name" value="PUTRESCINE TRANSPORT SYSTEM PERMEASE PROTEIN POTI"/>
    <property type="match status" value="1"/>
</dbReference>
<feature type="transmembrane region" description="Helical" evidence="8">
    <location>
        <begin position="132"/>
        <end position="154"/>
    </location>
</feature>
<feature type="transmembrane region" description="Helical" evidence="8">
    <location>
        <begin position="60"/>
        <end position="89"/>
    </location>
</feature>
<dbReference type="InterPro" id="IPR000515">
    <property type="entry name" value="MetI-like"/>
</dbReference>
<name>A0ABY4NRT2_9PSEU</name>
<keyword evidence="6 8" id="KW-1133">Transmembrane helix</keyword>
<dbReference type="Pfam" id="PF00528">
    <property type="entry name" value="BPD_transp_1"/>
    <property type="match status" value="1"/>
</dbReference>
<feature type="transmembrane region" description="Helical" evidence="8">
    <location>
        <begin position="101"/>
        <end position="120"/>
    </location>
</feature>
<evidence type="ECO:0000259" key="9">
    <source>
        <dbReference type="PROSITE" id="PS50928"/>
    </source>
</evidence>
<evidence type="ECO:0000313" key="10">
    <source>
        <dbReference type="EMBL" id="UQS22769.1"/>
    </source>
</evidence>
<evidence type="ECO:0000256" key="2">
    <source>
        <dbReference type="ARBA" id="ARBA00007069"/>
    </source>
</evidence>
<feature type="transmembrane region" description="Helical" evidence="8">
    <location>
        <begin position="190"/>
        <end position="216"/>
    </location>
</feature>
<keyword evidence="3 8" id="KW-0813">Transport</keyword>
<evidence type="ECO:0000256" key="3">
    <source>
        <dbReference type="ARBA" id="ARBA00022448"/>
    </source>
</evidence>
<keyword evidence="11" id="KW-1185">Reference proteome</keyword>
<feature type="domain" description="ABC transmembrane type-1" evidence="9">
    <location>
        <begin position="65"/>
        <end position="255"/>
    </location>
</feature>
<dbReference type="PANTHER" id="PTHR43848:SF2">
    <property type="entry name" value="PUTRESCINE TRANSPORT SYSTEM PERMEASE PROTEIN POTI"/>
    <property type="match status" value="1"/>
</dbReference>
<comment type="similarity">
    <text evidence="2">Belongs to the binding-protein-dependent transport system permease family. CysTW subfamily.</text>
</comment>
<evidence type="ECO:0000256" key="4">
    <source>
        <dbReference type="ARBA" id="ARBA00022475"/>
    </source>
</evidence>
<gene>
    <name evidence="10" type="ORF">L1857_08010</name>
</gene>
<evidence type="ECO:0000256" key="7">
    <source>
        <dbReference type="ARBA" id="ARBA00023136"/>
    </source>
</evidence>